<comment type="subcellular location">
    <subcellularLocation>
        <location evidence="2 5">Secreted</location>
        <location evidence="2 5">Cell wall</location>
    </subcellularLocation>
</comment>
<dbReference type="EMBL" id="GL377570">
    <property type="protein sequence ID" value="EFJ34229.1"/>
    <property type="molecule type" value="Genomic_DNA"/>
</dbReference>
<dbReference type="AlphaFoldDB" id="D8R194"/>
<keyword evidence="7" id="KW-1185">Reference proteome</keyword>
<feature type="non-terminal residue" evidence="6">
    <location>
        <position position="1"/>
    </location>
</feature>
<dbReference type="PANTHER" id="PTHR21562:SF83">
    <property type="entry name" value="PECTIN ACETYLESTERASE 4"/>
    <property type="match status" value="1"/>
</dbReference>
<dbReference type="Proteomes" id="UP000001514">
    <property type="component" value="Unassembled WGS sequence"/>
</dbReference>
<comment type="function">
    <text evidence="1 5">Hydrolyzes acetyl esters in homogalacturonan regions of pectin. In type I primary cell wall, galacturonic acid residues of pectin can be acetylated at the O-2 and O-3 positions. Decreasing the degree of acetylation of pectin gels in vitro alters their physical properties.</text>
</comment>
<keyword evidence="5" id="KW-0378">Hydrolase</keyword>
<organism evidence="7">
    <name type="scientific">Selaginella moellendorffii</name>
    <name type="common">Spikemoss</name>
    <dbReference type="NCBI Taxonomy" id="88036"/>
    <lineage>
        <taxon>Eukaryota</taxon>
        <taxon>Viridiplantae</taxon>
        <taxon>Streptophyta</taxon>
        <taxon>Embryophyta</taxon>
        <taxon>Tracheophyta</taxon>
        <taxon>Lycopodiopsida</taxon>
        <taxon>Selaginellales</taxon>
        <taxon>Selaginellaceae</taxon>
        <taxon>Selaginella</taxon>
    </lineage>
</organism>
<evidence type="ECO:0000256" key="2">
    <source>
        <dbReference type="ARBA" id="ARBA00004191"/>
    </source>
</evidence>
<dbReference type="Pfam" id="PF03283">
    <property type="entry name" value="PAE"/>
    <property type="match status" value="1"/>
</dbReference>
<dbReference type="eggNOG" id="KOG4287">
    <property type="taxonomic scope" value="Eukaryota"/>
</dbReference>
<reference evidence="6 7" key="1">
    <citation type="journal article" date="2011" name="Science">
        <title>The Selaginella genome identifies genetic changes associated with the evolution of vascular plants.</title>
        <authorList>
            <person name="Banks J.A."/>
            <person name="Nishiyama T."/>
            <person name="Hasebe M."/>
            <person name="Bowman J.L."/>
            <person name="Gribskov M."/>
            <person name="dePamphilis C."/>
            <person name="Albert V.A."/>
            <person name="Aono N."/>
            <person name="Aoyama T."/>
            <person name="Ambrose B.A."/>
            <person name="Ashton N.W."/>
            <person name="Axtell M.J."/>
            <person name="Barker E."/>
            <person name="Barker M.S."/>
            <person name="Bennetzen J.L."/>
            <person name="Bonawitz N.D."/>
            <person name="Chapple C."/>
            <person name="Cheng C."/>
            <person name="Correa L.G."/>
            <person name="Dacre M."/>
            <person name="DeBarry J."/>
            <person name="Dreyer I."/>
            <person name="Elias M."/>
            <person name="Engstrom E.M."/>
            <person name="Estelle M."/>
            <person name="Feng L."/>
            <person name="Finet C."/>
            <person name="Floyd S.K."/>
            <person name="Frommer W.B."/>
            <person name="Fujita T."/>
            <person name="Gramzow L."/>
            <person name="Gutensohn M."/>
            <person name="Harholt J."/>
            <person name="Hattori M."/>
            <person name="Heyl A."/>
            <person name="Hirai T."/>
            <person name="Hiwatashi Y."/>
            <person name="Ishikawa M."/>
            <person name="Iwata M."/>
            <person name="Karol K.G."/>
            <person name="Koehler B."/>
            <person name="Kolukisaoglu U."/>
            <person name="Kubo M."/>
            <person name="Kurata T."/>
            <person name="Lalonde S."/>
            <person name="Li K."/>
            <person name="Li Y."/>
            <person name="Litt A."/>
            <person name="Lyons E."/>
            <person name="Manning G."/>
            <person name="Maruyama T."/>
            <person name="Michael T.P."/>
            <person name="Mikami K."/>
            <person name="Miyazaki S."/>
            <person name="Morinaga S."/>
            <person name="Murata T."/>
            <person name="Mueller-Roeber B."/>
            <person name="Nelson D.R."/>
            <person name="Obara M."/>
            <person name="Oguri Y."/>
            <person name="Olmstead R.G."/>
            <person name="Onodera N."/>
            <person name="Petersen B.L."/>
            <person name="Pils B."/>
            <person name="Prigge M."/>
            <person name="Rensing S.A."/>
            <person name="Riano-Pachon D.M."/>
            <person name="Roberts A.W."/>
            <person name="Sato Y."/>
            <person name="Scheller H.V."/>
            <person name="Schulz B."/>
            <person name="Schulz C."/>
            <person name="Shakirov E.V."/>
            <person name="Shibagaki N."/>
            <person name="Shinohara N."/>
            <person name="Shippen D.E."/>
            <person name="Soerensen I."/>
            <person name="Sotooka R."/>
            <person name="Sugimoto N."/>
            <person name="Sugita M."/>
            <person name="Sumikawa N."/>
            <person name="Tanurdzic M."/>
            <person name="Theissen G."/>
            <person name="Ulvskov P."/>
            <person name="Wakazuki S."/>
            <person name="Weng J.K."/>
            <person name="Willats W.W."/>
            <person name="Wipf D."/>
            <person name="Wolf P.G."/>
            <person name="Yang L."/>
            <person name="Zimmer A.D."/>
            <person name="Zhu Q."/>
            <person name="Mitros T."/>
            <person name="Hellsten U."/>
            <person name="Loque D."/>
            <person name="Otillar R."/>
            <person name="Salamov A."/>
            <person name="Schmutz J."/>
            <person name="Shapiro H."/>
            <person name="Lindquist E."/>
            <person name="Lucas S."/>
            <person name="Rokhsar D."/>
            <person name="Grigoriev I.V."/>
        </authorList>
    </citation>
    <scope>NUCLEOTIDE SEQUENCE [LARGE SCALE GENOMIC DNA]</scope>
</reference>
<dbReference type="KEGG" id="smo:SELMODRAFT_83208"/>
<protein>
    <recommendedName>
        <fullName evidence="5">Pectin acetylesterase</fullName>
        <ecNumber evidence="5">3.1.1.-</ecNumber>
    </recommendedName>
</protein>
<dbReference type="GO" id="GO:0016787">
    <property type="term" value="F:hydrolase activity"/>
    <property type="evidence" value="ECO:0007669"/>
    <property type="project" value="UniProtKB-KW"/>
</dbReference>
<sequence length="341" mass="37409">CLDGSVPAYHIAPGGANWLISLEGGGWCESEQSCAARAGTALGSSVNMQGFAAFSGQLSSDPKVNTDFHNWTHVFVRYCDGASFSADVAEPLTLPSGQVLYFRGKRIFKAVIDELKSMGLSDATQVLLSGCSAGGLATVHRCNELQSFLPRIKLKCLSDGGFFLNVSDISGNYSMSSYYNSVVKLHQLEKTLDSSCVSSRAATECFFPQTMKAFVQPPLFLLNAAYDYWQLEHVKKIPRDQYVSCMNSLSCPAVKKLQEFRTSMIGALSASDWNYKSSLGVFFDSCFTHCHARGDDKWNNIQVNGKSVSQTVGDWYFDRDPPQLVIDCAFPCNPTCIPVFD</sequence>
<keyword evidence="5" id="KW-0964">Secreted</keyword>
<dbReference type="OrthoDB" id="2015280at2759"/>
<dbReference type="Gramene" id="EFJ34229">
    <property type="protein sequence ID" value="EFJ34229"/>
    <property type="gene ID" value="SELMODRAFT_83208"/>
</dbReference>
<evidence type="ECO:0000256" key="1">
    <source>
        <dbReference type="ARBA" id="ARBA00003534"/>
    </source>
</evidence>
<dbReference type="InParanoid" id="D8R194"/>
<evidence type="ECO:0000313" key="7">
    <source>
        <dbReference type="Proteomes" id="UP000001514"/>
    </source>
</evidence>
<accession>D8R194</accession>
<evidence type="ECO:0000313" key="6">
    <source>
        <dbReference type="EMBL" id="EFJ34229.1"/>
    </source>
</evidence>
<evidence type="ECO:0000256" key="4">
    <source>
        <dbReference type="ARBA" id="ARBA00022512"/>
    </source>
</evidence>
<gene>
    <name evidence="6" type="ORF">SELMODRAFT_83208</name>
</gene>
<dbReference type="STRING" id="88036.D8R194"/>
<dbReference type="PANTHER" id="PTHR21562">
    <property type="entry name" value="NOTUM-RELATED"/>
    <property type="match status" value="1"/>
</dbReference>
<dbReference type="ESTHER" id="selml-d8r194">
    <property type="family name" value="Pectinacetylesterase-Notum"/>
</dbReference>
<dbReference type="InterPro" id="IPR004963">
    <property type="entry name" value="PAE/NOTUM"/>
</dbReference>
<keyword evidence="5" id="KW-0961">Cell wall biogenesis/degradation</keyword>
<name>D8R194_SELML</name>
<evidence type="ECO:0000256" key="5">
    <source>
        <dbReference type="RuleBase" id="RU363114"/>
    </source>
</evidence>
<evidence type="ECO:0000256" key="3">
    <source>
        <dbReference type="ARBA" id="ARBA00005784"/>
    </source>
</evidence>
<proteinExistence type="inferred from homology"/>
<keyword evidence="4 5" id="KW-0134">Cell wall</keyword>
<dbReference type="GO" id="GO:0071555">
    <property type="term" value="P:cell wall organization"/>
    <property type="evidence" value="ECO:0007669"/>
    <property type="project" value="UniProtKB-KW"/>
</dbReference>
<dbReference type="OMA" id="CTSHIKP"/>
<dbReference type="EC" id="3.1.1.-" evidence="5"/>
<dbReference type="HOGENOM" id="CLU_031008_1_0_1"/>
<comment type="similarity">
    <text evidence="3 5">Belongs to the pectinacetylesterase family.</text>
</comment>